<reference evidence="1 2" key="1">
    <citation type="journal article" date="2012" name="Genome Biol.">
        <title>The genome of the polar eukaryotic microalga coccomyxa subellipsoidea reveals traits of cold adaptation.</title>
        <authorList>
            <person name="Blanc G."/>
            <person name="Agarkova I."/>
            <person name="Grimwood J."/>
            <person name="Kuo A."/>
            <person name="Brueggeman A."/>
            <person name="Dunigan D."/>
            <person name="Gurnon J."/>
            <person name="Ladunga I."/>
            <person name="Lindquist E."/>
            <person name="Lucas S."/>
            <person name="Pangilinan J."/>
            <person name="Proschold T."/>
            <person name="Salamov A."/>
            <person name="Schmutz J."/>
            <person name="Weeks D."/>
            <person name="Yamada T."/>
            <person name="Claverie J.M."/>
            <person name="Grigoriev I."/>
            <person name="Van Etten J."/>
            <person name="Lomsadze A."/>
            <person name="Borodovsky M."/>
        </authorList>
    </citation>
    <scope>NUCLEOTIDE SEQUENCE [LARGE SCALE GENOMIC DNA]</scope>
    <source>
        <strain evidence="1 2">C-169</strain>
    </source>
</reference>
<organism evidence="1 2">
    <name type="scientific">Coccomyxa subellipsoidea (strain C-169)</name>
    <name type="common">Green microalga</name>
    <dbReference type="NCBI Taxonomy" id="574566"/>
    <lineage>
        <taxon>Eukaryota</taxon>
        <taxon>Viridiplantae</taxon>
        <taxon>Chlorophyta</taxon>
        <taxon>core chlorophytes</taxon>
        <taxon>Trebouxiophyceae</taxon>
        <taxon>Trebouxiophyceae incertae sedis</taxon>
        <taxon>Coccomyxaceae</taxon>
        <taxon>Coccomyxa</taxon>
        <taxon>Coccomyxa subellipsoidea</taxon>
    </lineage>
</organism>
<comment type="caution">
    <text evidence="1">The sequence shown here is derived from an EMBL/GenBank/DDBJ whole genome shotgun (WGS) entry which is preliminary data.</text>
</comment>
<sequence length="177" mass="18523">MAWTTDTPRLTGQYPFASLLLTCSGNLSIEGNPLDACLSFGTVCGHDAARAFCRYLGWDGVADDSFVAVPAAGPTRALSGEWCVSPGQYVVASNITEAGQIKKVDGVPCSRLDGVTCFRRREVFASWLAANVPSSVGQSLPLPLEGVPPAPKVPGSPVPATIIIARPIALGRRLLQG</sequence>
<name>I0YRX0_COCSC</name>
<gene>
    <name evidence="1" type="ORF">COCSUDRAFT_57056</name>
</gene>
<protein>
    <submittedName>
        <fullName evidence="1">Uncharacterized protein</fullName>
    </submittedName>
</protein>
<dbReference type="RefSeq" id="XP_005645683.1">
    <property type="nucleotide sequence ID" value="XM_005645626.1"/>
</dbReference>
<dbReference type="Proteomes" id="UP000007264">
    <property type="component" value="Unassembled WGS sequence"/>
</dbReference>
<dbReference type="KEGG" id="csl:COCSUDRAFT_57056"/>
<dbReference type="EMBL" id="AGSI01000013">
    <property type="protein sequence ID" value="EIE21139.1"/>
    <property type="molecule type" value="Genomic_DNA"/>
</dbReference>
<evidence type="ECO:0000313" key="2">
    <source>
        <dbReference type="Proteomes" id="UP000007264"/>
    </source>
</evidence>
<dbReference type="GeneID" id="17039121"/>
<evidence type="ECO:0000313" key="1">
    <source>
        <dbReference type="EMBL" id="EIE21139.1"/>
    </source>
</evidence>
<dbReference type="OrthoDB" id="10637201at2759"/>
<proteinExistence type="predicted"/>
<dbReference type="AlphaFoldDB" id="I0YRX0"/>
<accession>I0YRX0</accession>
<keyword evidence="2" id="KW-1185">Reference proteome</keyword>